<evidence type="ECO:0000256" key="2">
    <source>
        <dbReference type="ARBA" id="ARBA00012406"/>
    </source>
</evidence>
<dbReference type="InterPro" id="IPR017441">
    <property type="entry name" value="Protein_kinase_ATP_BS"/>
</dbReference>
<evidence type="ECO:0000313" key="14">
    <source>
        <dbReference type="Proteomes" id="UP001202328"/>
    </source>
</evidence>
<reference evidence="13" key="1">
    <citation type="submission" date="2022-04" db="EMBL/GenBank/DDBJ databases">
        <title>A functionally conserved STORR gene fusion in Papaver species that diverged 16.8 million years ago.</title>
        <authorList>
            <person name="Catania T."/>
        </authorList>
    </citation>
    <scope>NUCLEOTIDE SEQUENCE</scope>
    <source>
        <strain evidence="13">S-188037</strain>
    </source>
</reference>
<evidence type="ECO:0000256" key="8">
    <source>
        <dbReference type="ARBA" id="ARBA00047559"/>
    </source>
</evidence>
<keyword evidence="6" id="KW-0418">Kinase</keyword>
<dbReference type="PROSITE" id="PS50011">
    <property type="entry name" value="PROTEIN_KINASE_DOM"/>
    <property type="match status" value="1"/>
</dbReference>
<feature type="compositionally biased region" description="Low complexity" evidence="11">
    <location>
        <begin position="56"/>
        <end position="66"/>
    </location>
</feature>
<dbReference type="FunFam" id="1.10.510.10:FF:000359">
    <property type="entry name" value="Mitogen-activated protein kinase 1, putative, expressed"/>
    <property type="match status" value="1"/>
</dbReference>
<dbReference type="EMBL" id="JAJJMB010000948">
    <property type="protein sequence ID" value="KAI3960346.1"/>
    <property type="molecule type" value="Genomic_DNA"/>
</dbReference>
<feature type="region of interest" description="Disordered" evidence="11">
    <location>
        <begin position="270"/>
        <end position="340"/>
    </location>
</feature>
<comment type="caution">
    <text evidence="13">The sequence shown here is derived from an EMBL/GenBank/DDBJ whole genome shotgun (WGS) entry which is preliminary data.</text>
</comment>
<dbReference type="GO" id="GO:0005737">
    <property type="term" value="C:cytoplasm"/>
    <property type="evidence" value="ECO:0007669"/>
    <property type="project" value="TreeGrafter"/>
</dbReference>
<feature type="compositionally biased region" description="Basic residues" evidence="11">
    <location>
        <begin position="21"/>
        <end position="30"/>
    </location>
</feature>
<dbReference type="PROSITE" id="PS00107">
    <property type="entry name" value="PROTEIN_KINASE_ATP"/>
    <property type="match status" value="1"/>
</dbReference>
<name>A0AAD4TLY5_9MAGN</name>
<dbReference type="Gene3D" id="3.30.200.20">
    <property type="entry name" value="Phosphorylase Kinase, domain 1"/>
    <property type="match status" value="1"/>
</dbReference>
<evidence type="ECO:0000256" key="3">
    <source>
        <dbReference type="ARBA" id="ARBA00022527"/>
    </source>
</evidence>
<keyword evidence="4" id="KW-0808">Transferase</keyword>
<keyword evidence="14" id="KW-1185">Reference proteome</keyword>
<gene>
    <name evidence="13" type="ORF">MKW98_017070</name>
</gene>
<comment type="catalytic activity">
    <reaction evidence="8">
        <text>L-threonyl-[protein] + ATP = O-phospho-L-threonyl-[protein] + ADP + H(+)</text>
        <dbReference type="Rhea" id="RHEA:46608"/>
        <dbReference type="Rhea" id="RHEA-COMP:11060"/>
        <dbReference type="Rhea" id="RHEA-COMP:11605"/>
        <dbReference type="ChEBI" id="CHEBI:15378"/>
        <dbReference type="ChEBI" id="CHEBI:30013"/>
        <dbReference type="ChEBI" id="CHEBI:30616"/>
        <dbReference type="ChEBI" id="CHEBI:61977"/>
        <dbReference type="ChEBI" id="CHEBI:456216"/>
        <dbReference type="EC" id="2.7.11.25"/>
    </reaction>
</comment>
<dbReference type="Gene3D" id="1.10.510.10">
    <property type="entry name" value="Transferase(Phosphotransferase) domain 1"/>
    <property type="match status" value="1"/>
</dbReference>
<comment type="catalytic activity">
    <reaction evidence="9">
        <text>L-seryl-[protein] + ATP = O-phospho-L-seryl-[protein] + ADP + H(+)</text>
        <dbReference type="Rhea" id="RHEA:17989"/>
        <dbReference type="Rhea" id="RHEA-COMP:9863"/>
        <dbReference type="Rhea" id="RHEA-COMP:11604"/>
        <dbReference type="ChEBI" id="CHEBI:15378"/>
        <dbReference type="ChEBI" id="CHEBI:29999"/>
        <dbReference type="ChEBI" id="CHEBI:30616"/>
        <dbReference type="ChEBI" id="CHEBI:83421"/>
        <dbReference type="ChEBI" id="CHEBI:456216"/>
        <dbReference type="EC" id="2.7.11.25"/>
    </reaction>
</comment>
<dbReference type="GO" id="GO:1902065">
    <property type="term" value="P:response to L-glutamate"/>
    <property type="evidence" value="ECO:0007669"/>
    <property type="project" value="UniProtKB-ARBA"/>
</dbReference>
<dbReference type="InterPro" id="IPR000719">
    <property type="entry name" value="Prot_kinase_dom"/>
</dbReference>
<dbReference type="InterPro" id="IPR050538">
    <property type="entry name" value="MAP_kinase_kinase_kinase"/>
</dbReference>
<dbReference type="PANTHER" id="PTHR48016:SF29">
    <property type="entry name" value="MITOGEN-ACTIVATED PROTEIN KINASE KINASE KINASE 1-RELATED"/>
    <property type="match status" value="1"/>
</dbReference>
<organism evidence="13 14">
    <name type="scientific">Papaver atlanticum</name>
    <dbReference type="NCBI Taxonomy" id="357466"/>
    <lineage>
        <taxon>Eukaryota</taxon>
        <taxon>Viridiplantae</taxon>
        <taxon>Streptophyta</taxon>
        <taxon>Embryophyta</taxon>
        <taxon>Tracheophyta</taxon>
        <taxon>Spermatophyta</taxon>
        <taxon>Magnoliopsida</taxon>
        <taxon>Ranunculales</taxon>
        <taxon>Papaveraceae</taxon>
        <taxon>Papaveroideae</taxon>
        <taxon>Papaver</taxon>
    </lineage>
</organism>
<dbReference type="GO" id="GO:0004709">
    <property type="term" value="F:MAP kinase kinase kinase activity"/>
    <property type="evidence" value="ECO:0007669"/>
    <property type="project" value="UniProtKB-EC"/>
</dbReference>
<keyword evidence="7 10" id="KW-0067">ATP-binding</keyword>
<dbReference type="PROSITE" id="PS00108">
    <property type="entry name" value="PROTEIN_KINASE_ST"/>
    <property type="match status" value="1"/>
</dbReference>
<evidence type="ECO:0000256" key="10">
    <source>
        <dbReference type="PROSITE-ProRule" id="PRU10141"/>
    </source>
</evidence>
<dbReference type="InterPro" id="IPR011009">
    <property type="entry name" value="Kinase-like_dom_sf"/>
</dbReference>
<dbReference type="SMART" id="SM00220">
    <property type="entry name" value="S_TKc"/>
    <property type="match status" value="1"/>
</dbReference>
<evidence type="ECO:0000256" key="5">
    <source>
        <dbReference type="ARBA" id="ARBA00022741"/>
    </source>
</evidence>
<evidence type="ECO:0000313" key="13">
    <source>
        <dbReference type="EMBL" id="KAI3960346.1"/>
    </source>
</evidence>
<sequence length="619" mass="67814">MNHLSRFLGQNSSNKMDRKHQQQKQQRKVTPRLDRTIAKKYSNDDDEYDGGERGRGASTSFSSSLSGEEDYSSILKTRSLDILPSSYADRSFRIGGSDGGEIDRICLSLGLSGPEDFAISPSDWKESKANSSSDLLSNSNHFYRNNSLLSNRSSSSDSIDAKLEINKVDVVVDDVVNREFQSVRVTNDAICSSSTVITPGSLSSDGAVAVITPGSDGAVAVVGGGGGGGGIKGVRPPLLAPPPPSSISRPVLDNSGSTWDLVNSFAPEDDNCSSIRSHREANSSDEEEEIGGTVLGIDRDEELERERLGETDSSSFTTSNDEDSSSTSTEQNTISPNGRFRRNIRTWTKGTFLGSGSYGTVYEGFSDDGFFFAVKEVSLLDQGNQGKQSIYQLEQEIALLSNFEHENIVQYLGTDKAEGKLYIFLELVTKGSLAQLYQKYDLRDSQVSSYTRQILHGLKYLHDRDVVHRDIKCANILVDANGSVKLADFGLAKTTRLNDVKSSKGTAFWMAPEVVNRKNTGYGLPADIWSLGCTVLEMLTHQLPYAPLEWMQATYRIGKGEPPSVPDNLSPDARDFILNCLRVKPEDRPTAATLLDHSFVRRSLPSSSGSDSPFHSRWR</sequence>
<dbReference type="GO" id="GO:0005524">
    <property type="term" value="F:ATP binding"/>
    <property type="evidence" value="ECO:0007669"/>
    <property type="project" value="UniProtKB-UniRule"/>
</dbReference>
<evidence type="ECO:0000256" key="7">
    <source>
        <dbReference type="ARBA" id="ARBA00022840"/>
    </source>
</evidence>
<evidence type="ECO:0000256" key="6">
    <source>
        <dbReference type="ARBA" id="ARBA00022777"/>
    </source>
</evidence>
<dbReference type="AlphaFoldDB" id="A0AAD4TLY5"/>
<feature type="compositionally biased region" description="Basic and acidic residues" evidence="11">
    <location>
        <begin position="31"/>
        <end position="43"/>
    </location>
</feature>
<keyword evidence="3" id="KW-0723">Serine/threonine-protein kinase</keyword>
<feature type="domain" description="Protein kinase" evidence="12">
    <location>
        <begin position="347"/>
        <end position="600"/>
    </location>
</feature>
<dbReference type="Pfam" id="PF00069">
    <property type="entry name" value="Pkinase"/>
    <property type="match status" value="1"/>
</dbReference>
<evidence type="ECO:0000256" key="11">
    <source>
        <dbReference type="SAM" id="MobiDB-lite"/>
    </source>
</evidence>
<dbReference type="InterPro" id="IPR008271">
    <property type="entry name" value="Ser/Thr_kinase_AS"/>
</dbReference>
<keyword evidence="5 10" id="KW-0547">Nucleotide-binding</keyword>
<protein>
    <recommendedName>
        <fullName evidence="2">mitogen-activated protein kinase kinase kinase</fullName>
        <ecNumber evidence="2">2.7.11.25</ecNumber>
    </recommendedName>
</protein>
<evidence type="ECO:0000256" key="9">
    <source>
        <dbReference type="ARBA" id="ARBA00048329"/>
    </source>
</evidence>
<evidence type="ECO:0000256" key="1">
    <source>
        <dbReference type="ARBA" id="ARBA00006529"/>
    </source>
</evidence>
<feature type="compositionally biased region" description="Low complexity" evidence="11">
    <location>
        <begin position="311"/>
        <end position="330"/>
    </location>
</feature>
<dbReference type="PANTHER" id="PTHR48016">
    <property type="entry name" value="MAP KINASE KINASE KINASE SSK2-RELATED-RELATED"/>
    <property type="match status" value="1"/>
</dbReference>
<dbReference type="EC" id="2.7.11.25" evidence="2"/>
<feature type="binding site" evidence="10">
    <location>
        <position position="375"/>
    </location>
    <ligand>
        <name>ATP</name>
        <dbReference type="ChEBI" id="CHEBI:30616"/>
    </ligand>
</feature>
<evidence type="ECO:0000256" key="4">
    <source>
        <dbReference type="ARBA" id="ARBA00022679"/>
    </source>
</evidence>
<accession>A0AAD4TLY5</accession>
<evidence type="ECO:0000259" key="12">
    <source>
        <dbReference type="PROSITE" id="PS50011"/>
    </source>
</evidence>
<dbReference type="SUPFAM" id="SSF56112">
    <property type="entry name" value="Protein kinase-like (PK-like)"/>
    <property type="match status" value="1"/>
</dbReference>
<dbReference type="Proteomes" id="UP001202328">
    <property type="component" value="Unassembled WGS sequence"/>
</dbReference>
<feature type="region of interest" description="Disordered" evidence="11">
    <location>
        <begin position="1"/>
        <end position="66"/>
    </location>
</feature>
<proteinExistence type="inferred from homology"/>
<comment type="similarity">
    <text evidence="1">Belongs to the protein kinase superfamily. STE Ser/Thr protein kinase family. MAP kinase kinase kinase subfamily.</text>
</comment>